<dbReference type="InterPro" id="IPR008969">
    <property type="entry name" value="CarboxyPept-like_regulatory"/>
</dbReference>
<keyword evidence="4" id="KW-0812">Transmembrane</keyword>
<evidence type="ECO:0000259" key="8">
    <source>
        <dbReference type="Pfam" id="PF25183"/>
    </source>
</evidence>
<dbReference type="EMBL" id="BMJB01000001">
    <property type="protein sequence ID" value="GGA63032.1"/>
    <property type="molecule type" value="Genomic_DNA"/>
</dbReference>
<keyword evidence="10" id="KW-1185">Reference proteome</keyword>
<evidence type="ECO:0000256" key="2">
    <source>
        <dbReference type="ARBA" id="ARBA00022448"/>
    </source>
</evidence>
<dbReference type="GO" id="GO:0009279">
    <property type="term" value="C:cell outer membrane"/>
    <property type="evidence" value="ECO:0007669"/>
    <property type="project" value="UniProtKB-SubCell"/>
</dbReference>
<dbReference type="PANTHER" id="PTHR30069">
    <property type="entry name" value="TONB-DEPENDENT OUTER MEMBRANE RECEPTOR"/>
    <property type="match status" value="1"/>
</dbReference>
<dbReference type="PANTHER" id="PTHR30069:SF46">
    <property type="entry name" value="OAR PROTEIN"/>
    <property type="match status" value="1"/>
</dbReference>
<feature type="signal peptide" evidence="7">
    <location>
        <begin position="1"/>
        <end position="40"/>
    </location>
</feature>
<keyword evidence="5" id="KW-0472">Membrane</keyword>
<keyword evidence="6" id="KW-0998">Cell outer membrane</keyword>
<evidence type="ECO:0000256" key="3">
    <source>
        <dbReference type="ARBA" id="ARBA00022452"/>
    </source>
</evidence>
<evidence type="ECO:0000256" key="1">
    <source>
        <dbReference type="ARBA" id="ARBA00004571"/>
    </source>
</evidence>
<dbReference type="InterPro" id="IPR057601">
    <property type="entry name" value="Oar-like_b-barrel"/>
</dbReference>
<accession>A0A916RNW7</accession>
<dbReference type="Gene3D" id="2.170.130.10">
    <property type="entry name" value="TonB-dependent receptor, plug domain"/>
    <property type="match status" value="1"/>
</dbReference>
<dbReference type="Gene3D" id="2.60.40.1120">
    <property type="entry name" value="Carboxypeptidase-like, regulatory domain"/>
    <property type="match status" value="1"/>
</dbReference>
<dbReference type="InterPro" id="IPR039426">
    <property type="entry name" value="TonB-dep_rcpt-like"/>
</dbReference>
<dbReference type="Gene3D" id="2.40.170.20">
    <property type="entry name" value="TonB-dependent receptor, beta-barrel domain"/>
    <property type="match status" value="1"/>
</dbReference>
<dbReference type="AlphaFoldDB" id="A0A916RNW7"/>
<keyword evidence="3" id="KW-1134">Transmembrane beta strand</keyword>
<evidence type="ECO:0000256" key="4">
    <source>
        <dbReference type="ARBA" id="ARBA00022692"/>
    </source>
</evidence>
<evidence type="ECO:0000256" key="5">
    <source>
        <dbReference type="ARBA" id="ARBA00023136"/>
    </source>
</evidence>
<feature type="chain" id="PRO_5038139063" description="TonB-dependent transporter Oar-like beta-barrel domain-containing protein" evidence="7">
    <location>
        <begin position="41"/>
        <end position="1188"/>
    </location>
</feature>
<keyword evidence="2" id="KW-0813">Transport</keyword>
<reference evidence="9" key="2">
    <citation type="submission" date="2020-09" db="EMBL/GenBank/DDBJ databases">
        <authorList>
            <person name="Sun Q."/>
            <person name="Zhou Y."/>
        </authorList>
    </citation>
    <scope>NUCLEOTIDE SEQUENCE</scope>
    <source>
        <strain evidence="9">CGMCC 1.15447</strain>
    </source>
</reference>
<dbReference type="RefSeq" id="WP_188758458.1">
    <property type="nucleotide sequence ID" value="NZ_BMJB01000001.1"/>
</dbReference>
<name>A0A916RNW7_9BACT</name>
<dbReference type="InterPro" id="IPR037066">
    <property type="entry name" value="Plug_dom_sf"/>
</dbReference>
<comment type="subcellular location">
    <subcellularLocation>
        <location evidence="1">Cell outer membrane</location>
        <topology evidence="1">Multi-pass membrane protein</topology>
    </subcellularLocation>
</comment>
<evidence type="ECO:0000313" key="10">
    <source>
        <dbReference type="Proteomes" id="UP000648801"/>
    </source>
</evidence>
<evidence type="ECO:0000256" key="7">
    <source>
        <dbReference type="SAM" id="SignalP"/>
    </source>
</evidence>
<keyword evidence="7" id="KW-0732">Signal</keyword>
<evidence type="ECO:0000256" key="6">
    <source>
        <dbReference type="ARBA" id="ARBA00023237"/>
    </source>
</evidence>
<gene>
    <name evidence="9" type="ORF">GCM10011507_13300</name>
</gene>
<dbReference type="Proteomes" id="UP000648801">
    <property type="component" value="Unassembled WGS sequence"/>
</dbReference>
<dbReference type="SUPFAM" id="SSF49464">
    <property type="entry name" value="Carboxypeptidase regulatory domain-like"/>
    <property type="match status" value="1"/>
</dbReference>
<feature type="domain" description="TonB-dependent transporter Oar-like beta-barrel" evidence="8">
    <location>
        <begin position="260"/>
        <end position="1181"/>
    </location>
</feature>
<reference evidence="9" key="1">
    <citation type="journal article" date="2014" name="Int. J. Syst. Evol. Microbiol.">
        <title>Complete genome sequence of Corynebacterium casei LMG S-19264T (=DSM 44701T), isolated from a smear-ripened cheese.</title>
        <authorList>
            <consortium name="US DOE Joint Genome Institute (JGI-PGF)"/>
            <person name="Walter F."/>
            <person name="Albersmeier A."/>
            <person name="Kalinowski J."/>
            <person name="Ruckert C."/>
        </authorList>
    </citation>
    <scope>NUCLEOTIDE SEQUENCE</scope>
    <source>
        <strain evidence="9">CGMCC 1.15447</strain>
    </source>
</reference>
<dbReference type="GO" id="GO:0015344">
    <property type="term" value="F:siderophore uptake transmembrane transporter activity"/>
    <property type="evidence" value="ECO:0007669"/>
    <property type="project" value="TreeGrafter"/>
</dbReference>
<dbReference type="SUPFAM" id="SSF56935">
    <property type="entry name" value="Porins"/>
    <property type="match status" value="1"/>
</dbReference>
<dbReference type="Pfam" id="PF25183">
    <property type="entry name" value="OMP_b-brl_4"/>
    <property type="match status" value="1"/>
</dbReference>
<evidence type="ECO:0000313" key="9">
    <source>
        <dbReference type="EMBL" id="GGA63032.1"/>
    </source>
</evidence>
<dbReference type="Pfam" id="PF13620">
    <property type="entry name" value="CarboxypepD_reg"/>
    <property type="match status" value="1"/>
</dbReference>
<sequence length="1188" mass="127812">MNRFTKGIRSPRFLSHLRLALRAGLAIFAALCICSVPLFAQTATGSITGTVEDVSGHVIAGAGVTLTNVATNETRTATTNNSGYYSLTLLPPASYKIAIQASGFSQYLQSNIVLNVQDALTINCTLQVGQVAQQVTVTELPSQLQTETSSLGQVISNKTIVDLPVNGRNSYSFAALVPGVLPSAGFTQTAFDEYNDQFISINGARPNQNVFLLDGGMNTQPALNGPGFYPSIDMVQQYKVQTNNFSAQFSNSSGGVINVITKSGSNKFHGTLYEFYRSTGLNANNFFANQAGLARAPFRYNQFGGSVGGPIFRNKTFFFFSYEGLRWTQALTTTGTLPTAAERTGDFSAGPLDQNGNVVPIYDPFSTVADPAHPGQFIRTQFPGNKIPQGEIDQVASNLLNYIPLPNQPGKGAGVNNFISNSSSPINKDDYSVRIDQALSQNSKLFGRFSISTTHQVRPPIFGNTPNFKVSSPILGPDTLRQMQATIDDTTVLGPHVVLELNSSYVRFHLARTPPGLGFDPTQLGFPSYFADLAKKTPPCFPTAIIGGLGTGESIPNVGWGGLLGQLCWIGILNDANQIYHEDGNLTIVAGTHTLKMGGDFGIGMFTTARFNNGAGFYVFGPDWTQGPNPFNAGTGVGFASFLTGSGDFGFNYTGGPDEINSFRYYGGYFQDDWKATPSLTLNLGIRYDYNTPWRERDNRITDWDPTSASPLQVPGMHLVGGLSFPGVNGLSRYQFNPDKRAGIQPRLGFSYGIGSNTAVRGGFGIFMGPTVGSGYNNNGVPSTGFIGSTPWVTTLDGVHPLNLLSNPYPQGFIYATGSSQGLATDLGQSVVGMDRNRHTAYSEEWDFDVQRTLPKDVLVDLAYAGSHGVHLYGDYNADQLPDQYLSMGTQLQAQVTNPFYGQITTGGLSGPTVAKSQLLLPYPQFTGVTLGNGSSYGASVYNSLQLKVERRFNNGFSLLGSWTWSKLMDNVGATTTGFPGGNFGGGAVQDWDNLRGEWSLATFDTPNYLAINGIYELPFGKGKPWAHSSRFADYLIGGWQINGIGTVLGGTPQQVTMAANTLFNNGGTQRANWNGKNPSLHTPISKRLNAYFNVADFSAPAAFTYGNSPRSIGSLRAPGVANLDLSGVKNTHLFENVNLQFRAEAFNIFNHPQFGPPDTNLGDGTTGSISTQVNNPRELQFALKLIF</sequence>
<organism evidence="9 10">
    <name type="scientific">Edaphobacter acidisoli</name>
    <dbReference type="NCBI Taxonomy" id="2040573"/>
    <lineage>
        <taxon>Bacteria</taxon>
        <taxon>Pseudomonadati</taxon>
        <taxon>Acidobacteriota</taxon>
        <taxon>Terriglobia</taxon>
        <taxon>Terriglobales</taxon>
        <taxon>Acidobacteriaceae</taxon>
        <taxon>Edaphobacter</taxon>
    </lineage>
</organism>
<comment type="caution">
    <text evidence="9">The sequence shown here is derived from an EMBL/GenBank/DDBJ whole genome shotgun (WGS) entry which is preliminary data.</text>
</comment>
<proteinExistence type="predicted"/>
<dbReference type="GO" id="GO:0044718">
    <property type="term" value="P:siderophore transmembrane transport"/>
    <property type="evidence" value="ECO:0007669"/>
    <property type="project" value="TreeGrafter"/>
</dbReference>
<dbReference type="InterPro" id="IPR036942">
    <property type="entry name" value="Beta-barrel_TonB_sf"/>
</dbReference>
<protein>
    <recommendedName>
        <fullName evidence="8">TonB-dependent transporter Oar-like beta-barrel domain-containing protein</fullName>
    </recommendedName>
</protein>